<name>A0A4Q7VFR2_9BURK</name>
<protein>
    <submittedName>
        <fullName evidence="1">Uncharacterized protein</fullName>
    </submittedName>
</protein>
<organism evidence="1 2">
    <name type="scientific">Advenella incenata</name>
    <dbReference type="NCBI Taxonomy" id="267800"/>
    <lineage>
        <taxon>Bacteria</taxon>
        <taxon>Pseudomonadati</taxon>
        <taxon>Pseudomonadota</taxon>
        <taxon>Betaproteobacteria</taxon>
        <taxon>Burkholderiales</taxon>
        <taxon>Alcaligenaceae</taxon>
    </lineage>
</organism>
<evidence type="ECO:0000313" key="2">
    <source>
        <dbReference type="Proteomes" id="UP000293398"/>
    </source>
</evidence>
<evidence type="ECO:0000313" key="1">
    <source>
        <dbReference type="EMBL" id="RZT94668.1"/>
    </source>
</evidence>
<comment type="caution">
    <text evidence="1">The sequence shown here is derived from an EMBL/GenBank/DDBJ whole genome shotgun (WGS) entry which is preliminary data.</text>
</comment>
<gene>
    <name evidence="1" type="ORF">EV681_3089</name>
</gene>
<dbReference type="Proteomes" id="UP000293398">
    <property type="component" value="Unassembled WGS sequence"/>
</dbReference>
<dbReference type="AlphaFoldDB" id="A0A4Q7VFR2"/>
<proteinExistence type="predicted"/>
<reference evidence="1 2" key="1">
    <citation type="submission" date="2019-02" db="EMBL/GenBank/DDBJ databases">
        <title>Genomic Encyclopedia of Type Strains, Phase IV (KMG-IV): sequencing the most valuable type-strain genomes for metagenomic binning, comparative biology and taxonomic classification.</title>
        <authorList>
            <person name="Goeker M."/>
        </authorList>
    </citation>
    <scope>NUCLEOTIDE SEQUENCE [LARGE SCALE GENOMIC DNA]</scope>
    <source>
        <strain evidence="1 2">DSM 23814</strain>
    </source>
</reference>
<dbReference type="EMBL" id="SHKO01000002">
    <property type="protein sequence ID" value="RZT94668.1"/>
    <property type="molecule type" value="Genomic_DNA"/>
</dbReference>
<dbReference type="OrthoDB" id="6691177at2"/>
<dbReference type="RefSeq" id="WP_130304447.1">
    <property type="nucleotide sequence ID" value="NZ_SHKO01000002.1"/>
</dbReference>
<keyword evidence="2" id="KW-1185">Reference proteome</keyword>
<accession>A0A4Q7VFR2</accession>
<sequence>MSVQSLSDYYGVDAAVFDETGALDPILGIDTRLFIDPRLLDTTKAPELSQSAGKMSAHFCDVLTVVEKIKTKGDVFWRTANTQLTFPEVKGLAIGYSGAGVNGRGMGPKIRAQLLETIQDIIAAGNSDPSIFELVGVFEEGIGPDFISDMIATIIMPDLISFTQRVCNETEIPMEQQRLSKVYPRANLPKNPFSNKPIVLIPKDVLRALPVAENMQDVFFIAEQNEALRRELNKHIGESWRERTLSEKKYGLKQSFLNDPQTLADVIEAYLKFDIAPYDFIDDPLGQIRWYQSTKNLPQEHLLPLSLPRSPTAIQVFKVVKAICEQFKDLVEQGQLCKLLYDRDGKAKHESAAQLLFFGMASAYCEANNLDLSPESDAGRGPVDFKISSGFKGKVVVEIKLTSNKSLLRGFQVQLPIYQRSEKSLLGIYLVIDNGGASPERLRIFKEAIAETKGHTPELFWVDGEPRVSASKASEDY</sequence>